<evidence type="ECO:0000256" key="1">
    <source>
        <dbReference type="SAM" id="Phobius"/>
    </source>
</evidence>
<keyword evidence="1" id="KW-1133">Transmembrane helix</keyword>
<proteinExistence type="predicted"/>
<protein>
    <submittedName>
        <fullName evidence="2">CO4A6-like protein</fullName>
    </submittedName>
</protein>
<accession>A0ABY7DVB3</accession>
<feature type="non-terminal residue" evidence="2">
    <location>
        <position position="1"/>
    </location>
</feature>
<feature type="transmembrane region" description="Helical" evidence="1">
    <location>
        <begin position="65"/>
        <end position="85"/>
    </location>
</feature>
<evidence type="ECO:0000313" key="3">
    <source>
        <dbReference type="Proteomes" id="UP001164746"/>
    </source>
</evidence>
<name>A0ABY7DVB3_MYAAR</name>
<dbReference type="EMBL" id="CP111014">
    <property type="protein sequence ID" value="WAR00797.1"/>
    <property type="molecule type" value="Genomic_DNA"/>
</dbReference>
<organism evidence="2 3">
    <name type="scientific">Mya arenaria</name>
    <name type="common">Soft-shell clam</name>
    <dbReference type="NCBI Taxonomy" id="6604"/>
    <lineage>
        <taxon>Eukaryota</taxon>
        <taxon>Metazoa</taxon>
        <taxon>Spiralia</taxon>
        <taxon>Lophotrochozoa</taxon>
        <taxon>Mollusca</taxon>
        <taxon>Bivalvia</taxon>
        <taxon>Autobranchia</taxon>
        <taxon>Heteroconchia</taxon>
        <taxon>Euheterodonta</taxon>
        <taxon>Imparidentia</taxon>
        <taxon>Neoheterodontei</taxon>
        <taxon>Myida</taxon>
        <taxon>Myoidea</taxon>
        <taxon>Myidae</taxon>
        <taxon>Mya</taxon>
    </lineage>
</organism>
<feature type="transmembrane region" description="Helical" evidence="1">
    <location>
        <begin position="179"/>
        <end position="212"/>
    </location>
</feature>
<keyword evidence="1" id="KW-0472">Membrane</keyword>
<reference evidence="2" key="1">
    <citation type="submission" date="2022-11" db="EMBL/GenBank/DDBJ databases">
        <title>Centuries of genome instability and evolution in soft-shell clam transmissible cancer (bioRxiv).</title>
        <authorList>
            <person name="Hart S.F.M."/>
            <person name="Yonemitsu M.A."/>
            <person name="Giersch R.M."/>
            <person name="Beal B.F."/>
            <person name="Arriagada G."/>
            <person name="Davis B.W."/>
            <person name="Ostrander E.A."/>
            <person name="Goff S.P."/>
            <person name="Metzger M.J."/>
        </authorList>
    </citation>
    <scope>NUCLEOTIDE SEQUENCE</scope>
    <source>
        <strain evidence="2">MELC-2E11</strain>
        <tissue evidence="2">Siphon/mantle</tissue>
    </source>
</reference>
<dbReference type="Proteomes" id="UP001164746">
    <property type="component" value="Chromosome 3"/>
</dbReference>
<gene>
    <name evidence="2" type="ORF">MAR_025169</name>
</gene>
<keyword evidence="1" id="KW-0812">Transmembrane</keyword>
<feature type="transmembrane region" description="Helical" evidence="1">
    <location>
        <begin position="91"/>
        <end position="110"/>
    </location>
</feature>
<evidence type="ECO:0000313" key="2">
    <source>
        <dbReference type="EMBL" id="WAR00797.1"/>
    </source>
</evidence>
<keyword evidence="3" id="KW-1185">Reference proteome</keyword>
<feature type="transmembrane region" description="Helical" evidence="1">
    <location>
        <begin position="122"/>
        <end position="142"/>
    </location>
</feature>
<sequence length="243" mass="25899">MQKGKIRNKTPRKKTLTDIHILRWLVFTRPRLSKSEEGEGAKAIHFHQNLQISEKTLKGNKADGFFGKIGFFGNIGFFGGIIGFFGKIGLFGNIGFLGGIIGFLGKIGLFGNIGFLRGNIGFFGKIGLFGNIGFFGGIIGFFGKIGLFGNIGFLGGNIGFFGRIGFLGKKGFLGGMIGFLFINGFLIIGLCILSILASCLDSICILVLIAFFTANLPPMGFIPTPIPDIAPPNIIGSVDHAPA</sequence>